<proteinExistence type="predicted"/>
<keyword evidence="3" id="KW-1185">Reference proteome</keyword>
<dbReference type="Pfam" id="PF16964">
    <property type="entry name" value="TadF"/>
    <property type="match status" value="1"/>
</dbReference>
<dbReference type="EMBL" id="NOIF01000368">
    <property type="protein sequence ID" value="OZS41379.1"/>
    <property type="molecule type" value="Genomic_DNA"/>
</dbReference>
<name>A0ABX4FQY4_9GAMM</name>
<keyword evidence="1" id="KW-0812">Transmembrane</keyword>
<dbReference type="Proteomes" id="UP000215999">
    <property type="component" value="Unassembled WGS sequence"/>
</dbReference>
<evidence type="ECO:0000313" key="2">
    <source>
        <dbReference type="EMBL" id="OZS41379.1"/>
    </source>
</evidence>
<evidence type="ECO:0000256" key="1">
    <source>
        <dbReference type="SAM" id="Phobius"/>
    </source>
</evidence>
<comment type="caution">
    <text evidence="2">The sequence shown here is derived from an EMBL/GenBank/DDBJ whole genome shotgun (WGS) entry which is preliminary data.</text>
</comment>
<evidence type="ECO:0000313" key="3">
    <source>
        <dbReference type="Proteomes" id="UP000215999"/>
    </source>
</evidence>
<protein>
    <recommendedName>
        <fullName evidence="4">Membrane associated secretion system protein</fullName>
    </recommendedName>
</protein>
<feature type="transmembrane region" description="Helical" evidence="1">
    <location>
        <begin position="20"/>
        <end position="41"/>
    </location>
</feature>
<evidence type="ECO:0008006" key="4">
    <source>
        <dbReference type="Google" id="ProtNLM"/>
    </source>
</evidence>
<keyword evidence="1" id="KW-0472">Membrane</keyword>
<accession>A0ABX4FQY4</accession>
<sequence length="182" mass="20757">MSLRDTTMQKINKQGGVFSIEMAFVLIGMCAALYFCFDLGYQQIRKSQLERVSYSLVSVLKERTLFYQKKEKVTLDEVNKLHLLAVRLLNIKNNSQVSVVVDQRVQGQPSTQIRSTISQVISCKPDQMLSDKFDITLEKTEKKAPVYQVTVCQQIPAWFENVISGKAKNSRVLQVQSTFIGR</sequence>
<gene>
    <name evidence="2" type="ORF">ASV53_24055</name>
</gene>
<organism evidence="2 3">
    <name type="scientific">Photobacterium sanguinicancri</name>
    <dbReference type="NCBI Taxonomy" id="875932"/>
    <lineage>
        <taxon>Bacteria</taxon>
        <taxon>Pseudomonadati</taxon>
        <taxon>Pseudomonadota</taxon>
        <taxon>Gammaproteobacteria</taxon>
        <taxon>Vibrionales</taxon>
        <taxon>Vibrionaceae</taxon>
        <taxon>Photobacterium</taxon>
    </lineage>
</organism>
<reference evidence="2 3" key="1">
    <citation type="journal article" date="2016" name="Antonie Van Leeuwenhoek">
        <title>Photobacterium sanguinicancri sp. nov. isolated from marine animals.</title>
        <authorList>
            <person name="Gomez-Gil B."/>
            <person name="Roque A."/>
            <person name="Rotllant G."/>
            <person name="Romalde J.L."/>
            <person name="Doce A."/>
            <person name="Eggermont M."/>
            <person name="Defoirdt T."/>
        </authorList>
    </citation>
    <scope>NUCLEOTIDE SEQUENCE [LARGE SCALE GENOMIC DNA]</scope>
    <source>
        <strain evidence="2 3">CAIM 1827</strain>
    </source>
</reference>
<dbReference type="InterPro" id="IPR031582">
    <property type="entry name" value="TadF"/>
</dbReference>
<keyword evidence="1" id="KW-1133">Transmembrane helix</keyword>